<protein>
    <submittedName>
        <fullName evidence="2">Uncharacterized protein</fullName>
    </submittedName>
</protein>
<gene>
    <name evidence="2" type="ORF">Csa_3G108510</name>
</gene>
<feature type="region of interest" description="Disordered" evidence="1">
    <location>
        <begin position="1"/>
        <end position="40"/>
    </location>
</feature>
<evidence type="ECO:0000313" key="3">
    <source>
        <dbReference type="Proteomes" id="UP000029981"/>
    </source>
</evidence>
<reference evidence="2 3" key="2">
    <citation type="journal article" date="2009" name="PLoS ONE">
        <title>An integrated genetic and cytogenetic map of the cucumber genome.</title>
        <authorList>
            <person name="Ren Y."/>
            <person name="Zhang Z."/>
            <person name="Liu J."/>
            <person name="Staub J.E."/>
            <person name="Han Y."/>
            <person name="Cheng Z."/>
            <person name="Li X."/>
            <person name="Lu J."/>
            <person name="Miao H."/>
            <person name="Kang H."/>
            <person name="Xie B."/>
            <person name="Gu X."/>
            <person name="Wang X."/>
            <person name="Du Y."/>
            <person name="Jin W."/>
            <person name="Huang S."/>
        </authorList>
    </citation>
    <scope>NUCLEOTIDE SEQUENCE [LARGE SCALE GENOMIC DNA]</scope>
    <source>
        <strain evidence="3">cv. 9930</strain>
    </source>
</reference>
<organism evidence="2 3">
    <name type="scientific">Cucumis sativus</name>
    <name type="common">Cucumber</name>
    <dbReference type="NCBI Taxonomy" id="3659"/>
    <lineage>
        <taxon>Eukaryota</taxon>
        <taxon>Viridiplantae</taxon>
        <taxon>Streptophyta</taxon>
        <taxon>Embryophyta</taxon>
        <taxon>Tracheophyta</taxon>
        <taxon>Spermatophyta</taxon>
        <taxon>Magnoliopsida</taxon>
        <taxon>eudicotyledons</taxon>
        <taxon>Gunneridae</taxon>
        <taxon>Pentapetalae</taxon>
        <taxon>rosids</taxon>
        <taxon>fabids</taxon>
        <taxon>Cucurbitales</taxon>
        <taxon>Cucurbitaceae</taxon>
        <taxon>Benincaseae</taxon>
        <taxon>Cucumis</taxon>
    </lineage>
</organism>
<evidence type="ECO:0000256" key="1">
    <source>
        <dbReference type="SAM" id="MobiDB-lite"/>
    </source>
</evidence>
<dbReference type="EMBL" id="CM002924">
    <property type="protein sequence ID" value="KGN56251.1"/>
    <property type="molecule type" value="Genomic_DNA"/>
</dbReference>
<proteinExistence type="predicted"/>
<reference evidence="2 3" key="1">
    <citation type="journal article" date="2009" name="Nat. Genet.">
        <title>The genome of the cucumber, Cucumis sativus L.</title>
        <authorList>
            <person name="Huang S."/>
            <person name="Li R."/>
            <person name="Zhang Z."/>
            <person name="Li L."/>
            <person name="Gu X."/>
            <person name="Fan W."/>
            <person name="Lucas W.J."/>
            <person name="Wang X."/>
            <person name="Xie B."/>
            <person name="Ni P."/>
            <person name="Ren Y."/>
            <person name="Zhu H."/>
            <person name="Li J."/>
            <person name="Lin K."/>
            <person name="Jin W."/>
            <person name="Fei Z."/>
            <person name="Li G."/>
            <person name="Staub J."/>
            <person name="Kilian A."/>
            <person name="van der Vossen E.A."/>
            <person name="Wu Y."/>
            <person name="Guo J."/>
            <person name="He J."/>
            <person name="Jia Z."/>
            <person name="Ren Y."/>
            <person name="Tian G."/>
            <person name="Lu Y."/>
            <person name="Ruan J."/>
            <person name="Qian W."/>
            <person name="Wang M."/>
            <person name="Huang Q."/>
            <person name="Li B."/>
            <person name="Xuan Z."/>
            <person name="Cao J."/>
            <person name="Asan"/>
            <person name="Wu Z."/>
            <person name="Zhang J."/>
            <person name="Cai Q."/>
            <person name="Bai Y."/>
            <person name="Zhao B."/>
            <person name="Han Y."/>
            <person name="Li Y."/>
            <person name="Li X."/>
            <person name="Wang S."/>
            <person name="Shi Q."/>
            <person name="Liu S."/>
            <person name="Cho W.K."/>
            <person name="Kim J.Y."/>
            <person name="Xu Y."/>
            <person name="Heller-Uszynska K."/>
            <person name="Miao H."/>
            <person name="Cheng Z."/>
            <person name="Zhang S."/>
            <person name="Wu J."/>
            <person name="Yang Y."/>
            <person name="Kang H."/>
            <person name="Li M."/>
            <person name="Liang H."/>
            <person name="Ren X."/>
            <person name="Shi Z."/>
            <person name="Wen M."/>
            <person name="Jian M."/>
            <person name="Yang H."/>
            <person name="Zhang G."/>
            <person name="Yang Z."/>
            <person name="Chen R."/>
            <person name="Liu S."/>
            <person name="Li J."/>
            <person name="Ma L."/>
            <person name="Liu H."/>
            <person name="Zhou Y."/>
            <person name="Zhao J."/>
            <person name="Fang X."/>
            <person name="Li G."/>
            <person name="Fang L."/>
            <person name="Li Y."/>
            <person name="Liu D."/>
            <person name="Zheng H."/>
            <person name="Zhang Y."/>
            <person name="Qin N."/>
            <person name="Li Z."/>
            <person name="Yang G."/>
            <person name="Yang S."/>
            <person name="Bolund L."/>
            <person name="Kristiansen K."/>
            <person name="Zheng H."/>
            <person name="Li S."/>
            <person name="Zhang X."/>
            <person name="Yang H."/>
            <person name="Wang J."/>
            <person name="Sun R."/>
            <person name="Zhang B."/>
            <person name="Jiang S."/>
            <person name="Wang J."/>
            <person name="Du Y."/>
            <person name="Li S."/>
        </authorList>
    </citation>
    <scope>NUCLEOTIDE SEQUENCE [LARGE SCALE GENOMIC DNA]</scope>
    <source>
        <strain evidence="3">cv. 9930</strain>
    </source>
</reference>
<dbReference type="Gramene" id="KGN56251">
    <property type="protein sequence ID" value="KGN56251"/>
    <property type="gene ID" value="Csa_3G108510"/>
</dbReference>
<evidence type="ECO:0000313" key="2">
    <source>
        <dbReference type="EMBL" id="KGN56251.1"/>
    </source>
</evidence>
<reference evidence="2 3" key="3">
    <citation type="journal article" date="2010" name="BMC Genomics">
        <title>Transcriptome sequencing and comparative analysis of cucumber flowers with different sex types.</title>
        <authorList>
            <person name="Guo S."/>
            <person name="Zheng Y."/>
            <person name="Joung J.G."/>
            <person name="Liu S."/>
            <person name="Zhang Z."/>
            <person name="Crasta O.R."/>
            <person name="Sobral B.W."/>
            <person name="Xu Y."/>
            <person name="Huang S."/>
            <person name="Fei Z."/>
        </authorList>
    </citation>
    <scope>NUCLEOTIDE SEQUENCE [LARGE SCALE GENOMIC DNA]</scope>
    <source>
        <strain evidence="3">cv. 9930</strain>
    </source>
</reference>
<name>A0A0A0L801_CUCSA</name>
<sequence length="87" mass="9926">MQNRSERLVRRGERRLAGRTGRDRDVCGLKDGGNRAIDKPREKPYANGWMNRWLRLSLPATQLMKIGRCFNGLYDSNGTIGFVEAMA</sequence>
<reference evidence="2 3" key="4">
    <citation type="journal article" date="2011" name="BMC Genomics">
        <title>RNA-Seq improves annotation of protein-coding genes in the cucumber genome.</title>
        <authorList>
            <person name="Li Z."/>
            <person name="Zhang Z."/>
            <person name="Yan P."/>
            <person name="Huang S."/>
            <person name="Fei Z."/>
            <person name="Lin K."/>
        </authorList>
    </citation>
    <scope>NUCLEOTIDE SEQUENCE [LARGE SCALE GENOMIC DNA]</scope>
    <source>
        <strain evidence="3">cv. 9930</strain>
    </source>
</reference>
<keyword evidence="3" id="KW-1185">Reference proteome</keyword>
<dbReference type="AlphaFoldDB" id="A0A0A0L801"/>
<accession>A0A0A0L801</accession>
<dbReference type="Proteomes" id="UP000029981">
    <property type="component" value="Chromosome 3"/>
</dbReference>